<feature type="compositionally biased region" description="Polar residues" evidence="1">
    <location>
        <begin position="282"/>
        <end position="295"/>
    </location>
</feature>
<feature type="compositionally biased region" description="Basic and acidic residues" evidence="1">
    <location>
        <begin position="57"/>
        <end position="74"/>
    </location>
</feature>
<feature type="compositionally biased region" description="Basic and acidic residues" evidence="1">
    <location>
        <begin position="90"/>
        <end position="102"/>
    </location>
</feature>
<evidence type="ECO:0000256" key="1">
    <source>
        <dbReference type="SAM" id="MobiDB-lite"/>
    </source>
</evidence>
<feature type="region of interest" description="Disordered" evidence="1">
    <location>
        <begin position="251"/>
        <end position="477"/>
    </location>
</feature>
<dbReference type="OrthoDB" id="42382at2759"/>
<feature type="compositionally biased region" description="Polar residues" evidence="1">
    <location>
        <begin position="781"/>
        <end position="794"/>
    </location>
</feature>
<feature type="compositionally biased region" description="Polar residues" evidence="1">
    <location>
        <begin position="114"/>
        <end position="129"/>
    </location>
</feature>
<evidence type="ECO:0000313" key="4">
    <source>
        <dbReference type="Proteomes" id="UP000472271"/>
    </source>
</evidence>
<dbReference type="Gene3D" id="2.30.42.10">
    <property type="match status" value="2"/>
</dbReference>
<reference evidence="3" key="2">
    <citation type="submission" date="2025-08" db="UniProtKB">
        <authorList>
            <consortium name="Ensembl"/>
        </authorList>
    </citation>
    <scope>IDENTIFICATION</scope>
</reference>
<dbReference type="GO" id="GO:0050930">
    <property type="term" value="P:induction of positive chemotaxis"/>
    <property type="evidence" value="ECO:0007669"/>
    <property type="project" value="InterPro"/>
</dbReference>
<proteinExistence type="predicted"/>
<feature type="compositionally biased region" description="Basic and acidic residues" evidence="1">
    <location>
        <begin position="410"/>
        <end position="420"/>
    </location>
</feature>
<keyword evidence="4" id="KW-1185">Reference proteome</keyword>
<dbReference type="Ensembl" id="ENSSORT00005010715.1">
    <property type="protein sequence ID" value="ENSSORP00005010380.1"/>
    <property type="gene ID" value="ENSSORG00005005608.1"/>
</dbReference>
<dbReference type="PANTHER" id="PTHR48484:SF1">
    <property type="entry name" value="DENTIN SIALOPHOSPHOPROTEIN"/>
    <property type="match status" value="1"/>
</dbReference>
<dbReference type="InterPro" id="IPR036034">
    <property type="entry name" value="PDZ_sf"/>
</dbReference>
<feature type="domain" description="PDZ" evidence="2">
    <location>
        <begin position="1068"/>
        <end position="1150"/>
    </location>
</feature>
<dbReference type="InterPro" id="IPR001478">
    <property type="entry name" value="PDZ"/>
</dbReference>
<dbReference type="Pfam" id="PF00595">
    <property type="entry name" value="PDZ"/>
    <property type="match status" value="2"/>
</dbReference>
<feature type="compositionally biased region" description="Polar residues" evidence="1">
    <location>
        <begin position="189"/>
        <end position="206"/>
    </location>
</feature>
<evidence type="ECO:0000313" key="3">
    <source>
        <dbReference type="Ensembl" id="ENSSORP00005010380.1"/>
    </source>
</evidence>
<dbReference type="SMART" id="SM00228">
    <property type="entry name" value="PDZ"/>
    <property type="match status" value="2"/>
</dbReference>
<name>A0A672Z0J1_9TELE</name>
<dbReference type="PROSITE" id="PS50106">
    <property type="entry name" value="PDZ"/>
    <property type="match status" value="2"/>
</dbReference>
<dbReference type="GO" id="GO:0005125">
    <property type="term" value="F:cytokine activity"/>
    <property type="evidence" value="ECO:0007669"/>
    <property type="project" value="InterPro"/>
</dbReference>
<feature type="compositionally biased region" description="Polar residues" evidence="1">
    <location>
        <begin position="312"/>
        <end position="321"/>
    </location>
</feature>
<feature type="compositionally biased region" description="Polar residues" evidence="1">
    <location>
        <begin position="739"/>
        <end position="748"/>
    </location>
</feature>
<evidence type="ECO:0000259" key="2">
    <source>
        <dbReference type="PROSITE" id="PS50106"/>
    </source>
</evidence>
<dbReference type="GO" id="GO:0030595">
    <property type="term" value="P:leukocyte chemotaxis"/>
    <property type="evidence" value="ECO:0007669"/>
    <property type="project" value="TreeGrafter"/>
</dbReference>
<dbReference type="SUPFAM" id="SSF50156">
    <property type="entry name" value="PDZ domain-like"/>
    <property type="match status" value="2"/>
</dbReference>
<feature type="region of interest" description="Disordered" evidence="1">
    <location>
        <begin position="827"/>
        <end position="871"/>
    </location>
</feature>
<feature type="compositionally biased region" description="Basic and acidic residues" evidence="1">
    <location>
        <begin position="347"/>
        <end position="360"/>
    </location>
</feature>
<dbReference type="AlphaFoldDB" id="A0A672Z0J1"/>
<feature type="compositionally biased region" description="Polar residues" evidence="1">
    <location>
        <begin position="76"/>
        <end position="89"/>
    </location>
</feature>
<dbReference type="InParanoid" id="A0A672Z0J1"/>
<feature type="domain" description="PDZ" evidence="2">
    <location>
        <begin position="954"/>
        <end position="1025"/>
    </location>
</feature>
<feature type="region of interest" description="Disordered" evidence="1">
    <location>
        <begin position="21"/>
        <end position="237"/>
    </location>
</feature>
<accession>A0A672Z0J1</accession>
<dbReference type="GO" id="GO:0042609">
    <property type="term" value="F:CD4 receptor binding"/>
    <property type="evidence" value="ECO:0007669"/>
    <property type="project" value="TreeGrafter"/>
</dbReference>
<feature type="compositionally biased region" description="Basic and acidic residues" evidence="1">
    <location>
        <begin position="157"/>
        <end position="177"/>
    </location>
</feature>
<dbReference type="PANTHER" id="PTHR48484">
    <property type="entry name" value="PRO-INTERLEUKIN-16"/>
    <property type="match status" value="1"/>
</dbReference>
<dbReference type="CDD" id="cd06762">
    <property type="entry name" value="PDZ6_PDZD2-PDZ3_hPro-IL-16-like"/>
    <property type="match status" value="1"/>
</dbReference>
<sequence length="1156" mass="127008">MDLTLLSAPVSDYNKQRTGAHFTVRSANSPSYSLTRRPGIRKSRTLCQEDREDTEEVGNRDRHGTNGASKEDRSASGCQSRTSGYSSVRRQSEEREMSDHRLSTKMNHNGIAGKTSTESGTDRSVNFASESRGRTEWRRSNLTSRSKSLDWRAGGRSPERCTRTDMLSRKPGEDVSKQVRGNDSVRSRVMSTVQAYNSAGTSTDSDQTLDRASRGHSLPSKLRSQSKEVAASFGPKGGQSILERIEKLFGSSGLSKTEDHSKTRHLSGGTFPRRFSSERETYNLSPGQTRESFSWLSPKDPISADSDALFSPGTSKTRVTSGSGGGQWQRPISGRHFDEGSVYQGRGWEELGTRSLDRARSKYTIAAKIRAARAAEESAPPAHSHTFLKELSEVSDKHQFASRPQGQNGSKEKDGTNNEERESETDGLSGVLKERNPIKMDQIKEQKQEKMTEGELKEEKKRKDTDLKRSRTDEEDVFETNPLKIRLKTVEKKSFTNKSSAPSAANVRNKINQFEALTQRAQGLTTGQVLIPRRTFSVPTHLSRAYDGVKKSGSAKAIGGLKDKWEGLREREEDKMSNTHKKFGFERVLQETKTENPDQSKEVQRGLNLRSMSVDEAGLRLTNKERRGTDVADKEEKNVNTGNKCSEDLGKYSRLKETLDIPLHGGSQTQNSVKFYVDETDFSKVSSPKEVKQKLTTDSTTSSLLSDCGDTSTGMLQRSEPSEPSGLQNTPVSDDEKTPTNTPDNSPFLSPDPQPQMSSPFGENENEDSSVFIQEAKPLDSESTPTPLATSSYITLPDLISPDSNQVLPKGKKRVLDLDAWVAGLNPQIKGWEDDEDDDDDDDDDESTQKDDDSNYDSDSGESSVTITSNMSQSDHKSFSVSLADLCNFAGMDYESETDSDEWQSTGRRSASLSSDVSALSYVSVMPSEELDRLIDDVKGLGDNALQGCEDVQVVVLHKDVGVGLGFSMAGGVDQNKPVTVHKVFHSGVAAQEGSIREGDQVLSINGTALGGYAHWEALRVLRRAKSREMGVVVLKRGGITTVSKGSVLTNNQEPTPTEDTETGECVCVQLEKNNRDLGFSLEGGVGSSMGNKPLSVQKIFQGGPVDKVCPGDEVLEIEGLSVVGMRRLEAWTLIRKLPPGPVNVVLRRSSKHPNT</sequence>
<feature type="compositionally biased region" description="Polar residues" evidence="1">
    <location>
        <begin position="861"/>
        <end position="871"/>
    </location>
</feature>
<reference evidence="3" key="1">
    <citation type="submission" date="2019-06" db="EMBL/GenBank/DDBJ databases">
        <authorList>
            <consortium name="Wellcome Sanger Institute Data Sharing"/>
        </authorList>
    </citation>
    <scope>NUCLEOTIDE SEQUENCE [LARGE SCALE GENOMIC DNA]</scope>
</reference>
<reference evidence="3" key="3">
    <citation type="submission" date="2025-09" db="UniProtKB">
        <authorList>
            <consortium name="Ensembl"/>
        </authorList>
    </citation>
    <scope>IDENTIFICATION</scope>
</reference>
<gene>
    <name evidence="3" type="primary">si:dkey-92i15.4</name>
</gene>
<feature type="compositionally biased region" description="Basic and acidic residues" evidence="1">
    <location>
        <begin position="625"/>
        <end position="638"/>
    </location>
</feature>
<dbReference type="InterPro" id="IPR055287">
    <property type="entry name" value="IL-16-like"/>
</dbReference>
<organism evidence="3 4">
    <name type="scientific">Sphaeramia orbicularis</name>
    <name type="common">orbiculate cardinalfish</name>
    <dbReference type="NCBI Taxonomy" id="375764"/>
    <lineage>
        <taxon>Eukaryota</taxon>
        <taxon>Metazoa</taxon>
        <taxon>Chordata</taxon>
        <taxon>Craniata</taxon>
        <taxon>Vertebrata</taxon>
        <taxon>Euteleostomi</taxon>
        <taxon>Actinopterygii</taxon>
        <taxon>Neopterygii</taxon>
        <taxon>Teleostei</taxon>
        <taxon>Neoteleostei</taxon>
        <taxon>Acanthomorphata</taxon>
        <taxon>Gobiaria</taxon>
        <taxon>Kurtiformes</taxon>
        <taxon>Apogonoidei</taxon>
        <taxon>Apogonidae</taxon>
        <taxon>Apogoninae</taxon>
        <taxon>Sphaeramia</taxon>
    </lineage>
</organism>
<feature type="region of interest" description="Disordered" evidence="1">
    <location>
        <begin position="682"/>
        <end position="806"/>
    </location>
</feature>
<feature type="compositionally biased region" description="Basic and acidic residues" evidence="1">
    <location>
        <begin position="387"/>
        <end position="399"/>
    </location>
</feature>
<dbReference type="Proteomes" id="UP000472271">
    <property type="component" value="Chromosome 16"/>
</dbReference>
<feature type="compositionally biased region" description="Polar residues" evidence="1">
    <location>
        <begin position="25"/>
        <end position="34"/>
    </location>
</feature>
<feature type="compositionally biased region" description="Basic and acidic residues" evidence="1">
    <location>
        <begin position="432"/>
        <end position="472"/>
    </location>
</feature>
<feature type="compositionally biased region" description="Low complexity" evidence="1">
    <location>
        <begin position="696"/>
        <end position="713"/>
    </location>
</feature>
<feature type="region of interest" description="Disordered" evidence="1">
    <location>
        <begin position="625"/>
        <end position="647"/>
    </location>
</feature>
<protein>
    <submittedName>
        <fullName evidence="3">Uncharacterized LOC115435247</fullName>
    </submittedName>
</protein>
<feature type="compositionally biased region" description="Acidic residues" evidence="1">
    <location>
        <begin position="833"/>
        <end position="846"/>
    </location>
</feature>